<organism evidence="1 2">
    <name type="scientific">Pseudomonas mandelii JR-1</name>
    <dbReference type="NCBI Taxonomy" id="1147786"/>
    <lineage>
        <taxon>Bacteria</taxon>
        <taxon>Pseudomonadati</taxon>
        <taxon>Pseudomonadota</taxon>
        <taxon>Gammaproteobacteria</taxon>
        <taxon>Pseudomonadales</taxon>
        <taxon>Pseudomonadaceae</taxon>
        <taxon>Pseudomonas</taxon>
    </lineage>
</organism>
<accession>A0A024EK26</accession>
<name>A0A024EK26_9PSED</name>
<evidence type="ECO:0000313" key="2">
    <source>
        <dbReference type="Proteomes" id="UP000026913"/>
    </source>
</evidence>
<dbReference type="KEGG" id="pman:OU5_P0027"/>
<keyword evidence="1" id="KW-0614">Plasmid</keyword>
<dbReference type="HOGENOM" id="CLU_2047671_0_0_6"/>
<dbReference type="Proteomes" id="UP000026913">
    <property type="component" value="Plasmid unnamed"/>
</dbReference>
<dbReference type="AlphaFoldDB" id="A0A024EK26"/>
<protein>
    <submittedName>
        <fullName evidence="1">Uncharacterized protein</fullName>
    </submittedName>
</protein>
<proteinExistence type="predicted"/>
<geneLocation type="plasmid" evidence="2"/>
<reference evidence="1 2" key="1">
    <citation type="journal article" date="2012" name="J. Bacteriol.">
        <title>Genome sequence of cold-adapted Pseudomonas mandelii strain JR-1.</title>
        <authorList>
            <person name="Jang S.H."/>
            <person name="Kim J."/>
            <person name="Kim J."/>
            <person name="Hong S."/>
            <person name="Lee C."/>
        </authorList>
    </citation>
    <scope>NUCLEOTIDE SEQUENCE [LARGE SCALE GENOMIC DNA]</scope>
    <source>
        <strain evidence="1 2">JR-1</strain>
        <plasmid evidence="2">Plasmid</plasmid>
    </source>
</reference>
<sequence length="120" mass="13723">MWNTFEAQGGWKMKKFPRLIELLRVTMNLTFGEAEALTRGVEAEAVLRCGGRDKVVRRAFALRQNLAVSRLMRRYPAAADKTVYAIDRGYTGRRRVLIYDGAVVSHGNQQWETFLSSLNK</sequence>
<dbReference type="EMBL" id="CP005961">
    <property type="protein sequence ID" value="AHZ73279.1"/>
    <property type="molecule type" value="Genomic_DNA"/>
</dbReference>
<gene>
    <name evidence="1" type="ORF">OU5_P0027</name>
</gene>
<evidence type="ECO:0000313" key="1">
    <source>
        <dbReference type="EMBL" id="AHZ73279.1"/>
    </source>
</evidence>